<organism evidence="1 2">
    <name type="scientific">Bartonella callosciuri</name>
    <dbReference type="NCBI Taxonomy" id="686223"/>
    <lineage>
        <taxon>Bacteria</taxon>
        <taxon>Pseudomonadati</taxon>
        <taxon>Pseudomonadota</taxon>
        <taxon>Alphaproteobacteria</taxon>
        <taxon>Hyphomicrobiales</taxon>
        <taxon>Bartonellaceae</taxon>
        <taxon>Bartonella</taxon>
    </lineage>
</organism>
<evidence type="ECO:0000313" key="2">
    <source>
        <dbReference type="Proteomes" id="UP000561417"/>
    </source>
</evidence>
<dbReference type="InterPro" id="IPR029063">
    <property type="entry name" value="SAM-dependent_MTases_sf"/>
</dbReference>
<keyword evidence="2" id="KW-1185">Reference proteome</keyword>
<protein>
    <submittedName>
        <fullName evidence="1">Ubiquinone/menaquinone biosynthesis C-methylase UbiE</fullName>
    </submittedName>
</protein>
<reference evidence="1 2" key="1">
    <citation type="submission" date="2020-08" db="EMBL/GenBank/DDBJ databases">
        <title>Genomic Encyclopedia of Type Strains, Phase IV (KMG-IV): sequencing the most valuable type-strain genomes for metagenomic binning, comparative biology and taxonomic classification.</title>
        <authorList>
            <person name="Goeker M."/>
        </authorList>
    </citation>
    <scope>NUCLEOTIDE SEQUENCE [LARGE SCALE GENOMIC DNA]</scope>
    <source>
        <strain evidence="1 2">DSM 28538</strain>
    </source>
</reference>
<evidence type="ECO:0000313" key="1">
    <source>
        <dbReference type="EMBL" id="MBB5073169.1"/>
    </source>
</evidence>
<name>A0A840NV71_9HYPH</name>
<dbReference type="Gene3D" id="3.40.50.150">
    <property type="entry name" value="Vaccinia Virus protein VP39"/>
    <property type="match status" value="1"/>
</dbReference>
<dbReference type="AlphaFoldDB" id="A0A840NV71"/>
<dbReference type="EMBL" id="JACHIM010000001">
    <property type="protein sequence ID" value="MBB5073169.1"/>
    <property type="molecule type" value="Genomic_DNA"/>
</dbReference>
<keyword evidence="1" id="KW-0489">Methyltransferase</keyword>
<keyword evidence="1" id="KW-0830">Ubiquinone</keyword>
<dbReference type="GO" id="GO:0032259">
    <property type="term" value="P:methylation"/>
    <property type="evidence" value="ECO:0007669"/>
    <property type="project" value="UniProtKB-KW"/>
</dbReference>
<comment type="caution">
    <text evidence="1">The sequence shown here is derived from an EMBL/GenBank/DDBJ whole genome shotgun (WGS) entry which is preliminary data.</text>
</comment>
<sequence>MALYEVARVLRPHGRVLIVNFVAHKVDSSHPYHARMHLGFSDSQIEQWLKNAGLILEQTVCLAPMQNKNNEGLRGIVWLARIRVY</sequence>
<gene>
    <name evidence="1" type="ORF">HNQ69_000273</name>
</gene>
<dbReference type="Proteomes" id="UP000561417">
    <property type="component" value="Unassembled WGS sequence"/>
</dbReference>
<dbReference type="GO" id="GO:0008168">
    <property type="term" value="F:methyltransferase activity"/>
    <property type="evidence" value="ECO:0007669"/>
    <property type="project" value="UniProtKB-KW"/>
</dbReference>
<dbReference type="SUPFAM" id="SSF53335">
    <property type="entry name" value="S-adenosyl-L-methionine-dependent methyltransferases"/>
    <property type="match status" value="1"/>
</dbReference>
<keyword evidence="1" id="KW-0808">Transferase</keyword>
<accession>A0A840NV71</accession>
<proteinExistence type="predicted"/>